<proteinExistence type="predicted"/>
<dbReference type="EMBL" id="JAVRRR010001251">
    <property type="protein sequence ID" value="KAK5139317.1"/>
    <property type="molecule type" value="Genomic_DNA"/>
</dbReference>
<feature type="non-terminal residue" evidence="4">
    <location>
        <position position="510"/>
    </location>
</feature>
<accession>A0ABR0KVX3</accession>
<dbReference type="CDD" id="cd20545">
    <property type="entry name" value="CYCLIN_SpCG1C-like_rpt1"/>
    <property type="match status" value="1"/>
</dbReference>
<organism evidence="4 5">
    <name type="scientific">Rachicladosporium monterosium</name>
    <dbReference type="NCBI Taxonomy" id="1507873"/>
    <lineage>
        <taxon>Eukaryota</taxon>
        <taxon>Fungi</taxon>
        <taxon>Dikarya</taxon>
        <taxon>Ascomycota</taxon>
        <taxon>Pezizomycotina</taxon>
        <taxon>Dothideomycetes</taxon>
        <taxon>Dothideomycetidae</taxon>
        <taxon>Cladosporiales</taxon>
        <taxon>Cladosporiaceae</taxon>
        <taxon>Rachicladosporium</taxon>
    </lineage>
</organism>
<feature type="region of interest" description="Disordered" evidence="2">
    <location>
        <begin position="40"/>
        <end position="73"/>
    </location>
</feature>
<protein>
    <recommendedName>
        <fullName evidence="1">RNA polymerase II holoenzyme cyclin-like subunit</fullName>
    </recommendedName>
</protein>
<dbReference type="InterPro" id="IPR036915">
    <property type="entry name" value="Cyclin-like_sf"/>
</dbReference>
<feature type="region of interest" description="Disordered" evidence="2">
    <location>
        <begin position="385"/>
        <end position="510"/>
    </location>
</feature>
<dbReference type="PANTHER" id="PTHR10026">
    <property type="entry name" value="CYCLIN"/>
    <property type="match status" value="1"/>
</dbReference>
<dbReference type="Proteomes" id="UP001308179">
    <property type="component" value="Unassembled WGS sequence"/>
</dbReference>
<dbReference type="Pfam" id="PF00134">
    <property type="entry name" value="Cyclin_N"/>
    <property type="match status" value="1"/>
</dbReference>
<dbReference type="InterPro" id="IPR006671">
    <property type="entry name" value="Cyclin_N"/>
</dbReference>
<feature type="non-terminal residue" evidence="4">
    <location>
        <position position="1"/>
    </location>
</feature>
<comment type="caution">
    <text evidence="4">The sequence shown here is derived from an EMBL/GenBank/DDBJ whole genome shotgun (WGS) entry which is preliminary data.</text>
</comment>
<dbReference type="SUPFAM" id="SSF47954">
    <property type="entry name" value="Cyclin-like"/>
    <property type="match status" value="2"/>
</dbReference>
<gene>
    <name evidence="4" type="ORF">LTR32_007488</name>
</gene>
<sequence length="510" mass="56415">FIESVFNGTAPANRITHDFFFQLPPLPTLLSPRYQLKVGQDPHAPSVTMPPPSKTDHLPPSHPAHRQRPRSPNRVLAEAEAQWIFTEAELDNSPTIQDGMSIAEERETRAKGINFIASVGVMLKLPQITLATAAIYFQRYLMRGSLKKARGDMPKLHHYQIAAISLFLATKVEESSRALKEMIIAFCRVAQKNPNLLIDDQSKDYWKWKDCILIHEDVMLETLCFDLTVESPHRQLFDLLKCYGVEHNKRVRNAAWAFITDGNNTQLCLLISSRTIAVAGVYAACRSYGVALPDDDKGRPWWEAQGVRLKDVRRAMEFMEAGYEETSNKINGVPAAVVQGAGKGSGSEGERSIYVGLSSSTPAHHGCDGVRDGWDSTRLRGEQVASPFVIPPAEGERKASNASSIGEKRKREDAQPNVVVNGDDKAPASANGMVEMAEQDSKRPRLDGVLNGQPPPQIELEGRGAEHDVKHEEERLRVRNGDRQAEAVQKTAHANGTLAPPKDLAKDDAE</sequence>
<evidence type="ECO:0000313" key="4">
    <source>
        <dbReference type="EMBL" id="KAK5139317.1"/>
    </source>
</evidence>
<evidence type="ECO:0000259" key="3">
    <source>
        <dbReference type="Pfam" id="PF00134"/>
    </source>
</evidence>
<evidence type="ECO:0000256" key="1">
    <source>
        <dbReference type="ARBA" id="ARBA00014912"/>
    </source>
</evidence>
<feature type="domain" description="Cyclin N-terminal" evidence="3">
    <location>
        <begin position="87"/>
        <end position="228"/>
    </location>
</feature>
<dbReference type="InterPro" id="IPR043198">
    <property type="entry name" value="Cyclin/Ssn8"/>
</dbReference>
<dbReference type="Gene3D" id="1.10.472.10">
    <property type="entry name" value="Cyclin-like"/>
    <property type="match status" value="2"/>
</dbReference>
<dbReference type="CDD" id="cd20546">
    <property type="entry name" value="CYCLIN_SpCG1C_ScCTK2-like_rpt2"/>
    <property type="match status" value="1"/>
</dbReference>
<keyword evidence="5" id="KW-1185">Reference proteome</keyword>
<evidence type="ECO:0000313" key="5">
    <source>
        <dbReference type="Proteomes" id="UP001308179"/>
    </source>
</evidence>
<feature type="compositionally biased region" description="Basic and acidic residues" evidence="2">
    <location>
        <begin position="460"/>
        <end position="485"/>
    </location>
</feature>
<name>A0ABR0KVX3_9PEZI</name>
<evidence type="ECO:0000256" key="2">
    <source>
        <dbReference type="SAM" id="MobiDB-lite"/>
    </source>
</evidence>
<reference evidence="4 5" key="1">
    <citation type="submission" date="2023-08" db="EMBL/GenBank/DDBJ databases">
        <title>Black Yeasts Isolated from many extreme environments.</title>
        <authorList>
            <person name="Coleine C."/>
            <person name="Stajich J.E."/>
            <person name="Selbmann L."/>
        </authorList>
    </citation>
    <scope>NUCLEOTIDE SEQUENCE [LARGE SCALE GENOMIC DNA]</scope>
    <source>
        <strain evidence="4 5">CCFEE 5386</strain>
    </source>
</reference>